<protein>
    <submittedName>
        <fullName evidence="2">Uncharacterized protein</fullName>
    </submittedName>
</protein>
<dbReference type="KEGG" id="pla:Plav_2330"/>
<gene>
    <name evidence="2" type="ordered locus">Plav_2330</name>
</gene>
<dbReference type="RefSeq" id="WP_012111251.1">
    <property type="nucleotide sequence ID" value="NC_009719.1"/>
</dbReference>
<dbReference type="EMBL" id="CP000774">
    <property type="protein sequence ID" value="ABS63944.1"/>
    <property type="molecule type" value="Genomic_DNA"/>
</dbReference>
<evidence type="ECO:0000313" key="2">
    <source>
        <dbReference type="EMBL" id="ABS63944.1"/>
    </source>
</evidence>
<feature type="signal peptide" evidence="1">
    <location>
        <begin position="1"/>
        <end position="27"/>
    </location>
</feature>
<dbReference type="Proteomes" id="UP000006377">
    <property type="component" value="Chromosome"/>
</dbReference>
<feature type="chain" id="PRO_5002710617" evidence="1">
    <location>
        <begin position="28"/>
        <end position="176"/>
    </location>
</feature>
<sequence length="176" mass="19532">MLVLFRTCLLLALAAGSFFLPVVQAFAAFPCEDDEVERLTIPSPAGWTKGEPTRSLTRHDEGWAKQALGLDWRLLRTEEFAFVAVPAARKTPLFFIQRWDPEWCGSGGCTMTLYDCTVEEGEAGKCKTVWSGWKEEVRFPGTGETDHPDFITGGTDLFTWADGGYRAVCNVTVLAE</sequence>
<dbReference type="AlphaFoldDB" id="A7HVL1"/>
<keyword evidence="3" id="KW-1185">Reference proteome</keyword>
<accession>A7HVL1</accession>
<keyword evidence="1" id="KW-0732">Signal</keyword>
<evidence type="ECO:0000313" key="3">
    <source>
        <dbReference type="Proteomes" id="UP000006377"/>
    </source>
</evidence>
<name>A7HVL1_PARL1</name>
<reference evidence="2 3" key="1">
    <citation type="journal article" date="2011" name="Stand. Genomic Sci.">
        <title>Complete genome sequence of Parvibaculum lavamentivorans type strain (DS-1(T)).</title>
        <authorList>
            <person name="Schleheck D."/>
            <person name="Weiss M."/>
            <person name="Pitluck S."/>
            <person name="Bruce D."/>
            <person name="Land M.L."/>
            <person name="Han S."/>
            <person name="Saunders E."/>
            <person name="Tapia R."/>
            <person name="Detter C."/>
            <person name="Brettin T."/>
            <person name="Han J."/>
            <person name="Woyke T."/>
            <person name="Goodwin L."/>
            <person name="Pennacchio L."/>
            <person name="Nolan M."/>
            <person name="Cook A.M."/>
            <person name="Kjelleberg S."/>
            <person name="Thomas T."/>
        </authorList>
    </citation>
    <scope>NUCLEOTIDE SEQUENCE [LARGE SCALE GENOMIC DNA]</scope>
    <source>
        <strain evidence="3">DS-1 / DSM 13023 / NCIMB 13966</strain>
    </source>
</reference>
<organism evidence="2 3">
    <name type="scientific">Parvibaculum lavamentivorans (strain DS-1 / DSM 13023 / NCIMB 13966)</name>
    <dbReference type="NCBI Taxonomy" id="402881"/>
    <lineage>
        <taxon>Bacteria</taxon>
        <taxon>Pseudomonadati</taxon>
        <taxon>Pseudomonadota</taxon>
        <taxon>Alphaproteobacteria</taxon>
        <taxon>Hyphomicrobiales</taxon>
        <taxon>Parvibaculaceae</taxon>
        <taxon>Parvibaculum</taxon>
    </lineage>
</organism>
<dbReference type="HOGENOM" id="CLU_1523732_0_0_5"/>
<evidence type="ECO:0000256" key="1">
    <source>
        <dbReference type="SAM" id="SignalP"/>
    </source>
</evidence>
<proteinExistence type="predicted"/>